<accession>A0A8K0E9B2</accession>
<dbReference type="Proteomes" id="UP000796880">
    <property type="component" value="Unassembled WGS sequence"/>
</dbReference>
<dbReference type="EMBL" id="VOIH02000007">
    <property type="protein sequence ID" value="KAF3441749.1"/>
    <property type="molecule type" value="Genomic_DNA"/>
</dbReference>
<dbReference type="AlphaFoldDB" id="A0A8K0E9B2"/>
<proteinExistence type="predicted"/>
<evidence type="ECO:0000313" key="2">
    <source>
        <dbReference type="Proteomes" id="UP000796880"/>
    </source>
</evidence>
<sequence>MEELKLQGKEYNKDDETYCKAYYEQQGGTARGGGEKENLVNLEETRPGYVASTLKAADQMAGQTFNDVGRIDDECTFVIEGGEGAIVIERERKNRHGKM</sequence>
<reference evidence="1" key="1">
    <citation type="submission" date="2020-03" db="EMBL/GenBank/DDBJ databases">
        <title>A high-quality chromosome-level genome assembly of a woody plant with both climbing and erect habits, Rhamnella rubrinervis.</title>
        <authorList>
            <person name="Lu Z."/>
            <person name="Yang Y."/>
            <person name="Zhu X."/>
            <person name="Sun Y."/>
        </authorList>
    </citation>
    <scope>NUCLEOTIDE SEQUENCE</scope>
    <source>
        <strain evidence="1">BYM</strain>
        <tissue evidence="1">Leaf</tissue>
    </source>
</reference>
<protein>
    <submittedName>
        <fullName evidence="1">Uncharacterized protein</fullName>
    </submittedName>
</protein>
<name>A0A8K0E9B2_9ROSA</name>
<organism evidence="1 2">
    <name type="scientific">Rhamnella rubrinervis</name>
    <dbReference type="NCBI Taxonomy" id="2594499"/>
    <lineage>
        <taxon>Eukaryota</taxon>
        <taxon>Viridiplantae</taxon>
        <taxon>Streptophyta</taxon>
        <taxon>Embryophyta</taxon>
        <taxon>Tracheophyta</taxon>
        <taxon>Spermatophyta</taxon>
        <taxon>Magnoliopsida</taxon>
        <taxon>eudicotyledons</taxon>
        <taxon>Gunneridae</taxon>
        <taxon>Pentapetalae</taxon>
        <taxon>rosids</taxon>
        <taxon>fabids</taxon>
        <taxon>Rosales</taxon>
        <taxon>Rhamnaceae</taxon>
        <taxon>rhamnoid group</taxon>
        <taxon>Rhamneae</taxon>
        <taxon>Rhamnella</taxon>
    </lineage>
</organism>
<comment type="caution">
    <text evidence="1">The sequence shown here is derived from an EMBL/GenBank/DDBJ whole genome shotgun (WGS) entry which is preliminary data.</text>
</comment>
<keyword evidence="2" id="KW-1185">Reference proteome</keyword>
<evidence type="ECO:0000313" key="1">
    <source>
        <dbReference type="EMBL" id="KAF3441749.1"/>
    </source>
</evidence>
<gene>
    <name evidence="1" type="ORF">FNV43_RR15664</name>
</gene>
<dbReference type="OrthoDB" id="1166655at2759"/>